<sequence length="54" mass="5933">MTKEQQTRVKTALADYTEKATKSIASARDTLVREGIYLADGKLAPSYSQEPKTA</sequence>
<evidence type="ECO:0000313" key="2">
    <source>
        <dbReference type="Proteomes" id="UP000004169"/>
    </source>
</evidence>
<organism evidence="1 2">
    <name type="scientific">Magnetospirillum molischianum DSM 120</name>
    <dbReference type="NCBI Taxonomy" id="1150626"/>
    <lineage>
        <taxon>Bacteria</taxon>
        <taxon>Pseudomonadati</taxon>
        <taxon>Pseudomonadota</taxon>
        <taxon>Alphaproteobacteria</taxon>
        <taxon>Rhodospirillales</taxon>
        <taxon>Rhodospirillaceae</taxon>
        <taxon>Magnetospirillum</taxon>
    </lineage>
</organism>
<gene>
    <name evidence="1" type="ORF">PHAMO_380099</name>
</gene>
<dbReference type="EMBL" id="CAHP01000032">
    <property type="protein sequence ID" value="CCG42431.1"/>
    <property type="molecule type" value="Genomic_DNA"/>
</dbReference>
<dbReference type="RefSeq" id="WP_004156734.1">
    <property type="nucleotide sequence ID" value="NZ_CAHP01000032.1"/>
</dbReference>
<proteinExistence type="predicted"/>
<dbReference type="STRING" id="1150626.PHAMO_380099"/>
<dbReference type="OrthoDB" id="7282599at2"/>
<comment type="caution">
    <text evidence="1">The sequence shown here is derived from an EMBL/GenBank/DDBJ whole genome shotgun (WGS) entry which is preliminary data.</text>
</comment>
<accession>H8FVP3</accession>
<name>H8FVP3_MAGML</name>
<dbReference type="AlphaFoldDB" id="H8FVP3"/>
<reference evidence="1 2" key="1">
    <citation type="journal article" date="2012" name="J. Bacteriol.">
        <title>Draft Genome Sequence of the Purple Photosynthetic Bacterium Phaeospirillum molischianum DSM120, a Particularly Versatile Bacterium.</title>
        <authorList>
            <person name="Duquesne K."/>
            <person name="Prima V."/>
            <person name="Ji B."/>
            <person name="Rouy Z."/>
            <person name="Medigue C."/>
            <person name="Talla E."/>
            <person name="Sturgis J.N."/>
        </authorList>
    </citation>
    <scope>NUCLEOTIDE SEQUENCE [LARGE SCALE GENOMIC DNA]</scope>
    <source>
        <strain evidence="2">DSM120</strain>
    </source>
</reference>
<dbReference type="Proteomes" id="UP000004169">
    <property type="component" value="Unassembled WGS sequence"/>
</dbReference>
<keyword evidence="2" id="KW-1185">Reference proteome</keyword>
<evidence type="ECO:0000313" key="1">
    <source>
        <dbReference type="EMBL" id="CCG42431.1"/>
    </source>
</evidence>
<protein>
    <submittedName>
        <fullName evidence="1">Uncharacterized protein</fullName>
    </submittedName>
</protein>